<dbReference type="InterPro" id="IPR035094">
    <property type="entry name" value="EgtD"/>
</dbReference>
<dbReference type="SUPFAM" id="SSF53335">
    <property type="entry name" value="S-adenosyl-L-methionine-dependent methyltransferases"/>
    <property type="match status" value="1"/>
</dbReference>
<comment type="caution">
    <text evidence="4">The sequence shown here is derived from an EMBL/GenBank/DDBJ whole genome shotgun (WGS) entry which is preliminary data.</text>
</comment>
<dbReference type="GO" id="GO:0052706">
    <property type="term" value="F:L-histidine N(alpha)-methyltransferase activity"/>
    <property type="evidence" value="ECO:0007669"/>
    <property type="project" value="UniProtKB-EC"/>
</dbReference>
<keyword evidence="5" id="KW-1185">Reference proteome</keyword>
<dbReference type="InterPro" id="IPR051128">
    <property type="entry name" value="EgtD_Methyltrsf_superfamily"/>
</dbReference>
<dbReference type="Proteomes" id="UP000323164">
    <property type="component" value="Unassembled WGS sequence"/>
</dbReference>
<dbReference type="PANTHER" id="PTHR43397">
    <property type="entry name" value="ERGOTHIONEINE BIOSYNTHESIS PROTEIN 1"/>
    <property type="match status" value="1"/>
</dbReference>
<dbReference type="Pfam" id="PF10017">
    <property type="entry name" value="Methyltransf_33"/>
    <property type="match status" value="1"/>
</dbReference>
<dbReference type="Gene3D" id="3.40.50.150">
    <property type="entry name" value="Vaccinia Virus protein VP39"/>
    <property type="match status" value="1"/>
</dbReference>
<dbReference type="AlphaFoldDB" id="A0A5D8Z0S2"/>
<reference evidence="4 5" key="1">
    <citation type="submission" date="2019-08" db="EMBL/GenBank/DDBJ databases">
        <title>Draft genome sequence of Lysobacter sp. UKS-15.</title>
        <authorList>
            <person name="Im W.-T."/>
        </authorList>
    </citation>
    <scope>NUCLEOTIDE SEQUENCE [LARGE SCALE GENOMIC DNA]</scope>
    <source>
        <strain evidence="4 5">UKS-15</strain>
    </source>
</reference>
<gene>
    <name evidence="4" type="primary">egtD</name>
    <name evidence="4" type="ORF">FW784_10885</name>
</gene>
<dbReference type="GO" id="GO:0032259">
    <property type="term" value="P:methylation"/>
    <property type="evidence" value="ECO:0007669"/>
    <property type="project" value="UniProtKB-KW"/>
</dbReference>
<organism evidence="4 5">
    <name type="scientific">Cognatilysobacter lacus</name>
    <dbReference type="NCBI Taxonomy" id="1643323"/>
    <lineage>
        <taxon>Bacteria</taxon>
        <taxon>Pseudomonadati</taxon>
        <taxon>Pseudomonadota</taxon>
        <taxon>Gammaproteobacteria</taxon>
        <taxon>Lysobacterales</taxon>
        <taxon>Lysobacteraceae</taxon>
        <taxon>Cognatilysobacter</taxon>
    </lineage>
</organism>
<dbReference type="InterPro" id="IPR029063">
    <property type="entry name" value="SAM-dependent_MTases_sf"/>
</dbReference>
<evidence type="ECO:0000256" key="1">
    <source>
        <dbReference type="ARBA" id="ARBA00022603"/>
    </source>
</evidence>
<dbReference type="OrthoDB" id="5289726at2"/>
<feature type="domain" description="Histidine-specific methyltransferase SAM-dependent" evidence="3">
    <location>
        <begin position="26"/>
        <end position="326"/>
    </location>
</feature>
<proteinExistence type="predicted"/>
<dbReference type="EMBL" id="VTRV01000130">
    <property type="protein sequence ID" value="TZF87663.1"/>
    <property type="molecule type" value="Genomic_DNA"/>
</dbReference>
<name>A0A5D8Z0S2_9GAMM</name>
<dbReference type="NCBIfam" id="TIGR03438">
    <property type="entry name" value="egtD_ergothio"/>
    <property type="match status" value="1"/>
</dbReference>
<dbReference type="PIRSF" id="PIRSF018005">
    <property type="entry name" value="UCP018005"/>
    <property type="match status" value="1"/>
</dbReference>
<accession>A0A5D8Z0S2</accession>
<sequence length="328" mass="35906">MLDVRRRAVPALPALLDLHPTPDDLRADVIAGLSSAPKTLPSKYFYDARGSQLFEEITRQPEYDLTRVELALMQRVMRAVRDAVGPDAHVVELGSGSARKTQLLLAGLADPVAYTPVEISRETLLDSTQRLAYAFPEVQMLPVCADFTRPVPVPSSLIPAARTLLFFPGSTLGNFDPVQSVELLGAMRETMGNDGLALIGIDLVKDVADMEAAYNDAAGITAAFTLNLLARLNRELGSDFDRRAFSHRARWSAANSRIETSIVSRRLQTVRVGGHGFVLEEGEPILVEISHKYTDAHFDALATQAGLRVAHRWNAPADRFGLRLLEPA</sequence>
<evidence type="ECO:0000313" key="5">
    <source>
        <dbReference type="Proteomes" id="UP000323164"/>
    </source>
</evidence>
<evidence type="ECO:0000313" key="4">
    <source>
        <dbReference type="EMBL" id="TZF87663.1"/>
    </source>
</evidence>
<dbReference type="RefSeq" id="WP_149353373.1">
    <property type="nucleotide sequence ID" value="NZ_VTRV01000130.1"/>
</dbReference>
<dbReference type="InterPro" id="IPR017804">
    <property type="entry name" value="MeTrfase_EgtD-like"/>
</dbReference>
<dbReference type="InterPro" id="IPR019257">
    <property type="entry name" value="MeTrfase_dom"/>
</dbReference>
<keyword evidence="2 4" id="KW-0808">Transferase</keyword>
<dbReference type="EC" id="2.1.1.44" evidence="4"/>
<protein>
    <submittedName>
        <fullName evidence="4">L-histidine N(Alpha)-methyltransferase</fullName>
        <ecNumber evidence="4">2.1.1.44</ecNumber>
    </submittedName>
</protein>
<keyword evidence="1 4" id="KW-0489">Methyltransferase</keyword>
<dbReference type="PANTHER" id="PTHR43397:SF1">
    <property type="entry name" value="ERGOTHIONEINE BIOSYNTHESIS PROTEIN 1"/>
    <property type="match status" value="1"/>
</dbReference>
<evidence type="ECO:0000256" key="2">
    <source>
        <dbReference type="ARBA" id="ARBA00022679"/>
    </source>
</evidence>
<evidence type="ECO:0000259" key="3">
    <source>
        <dbReference type="Pfam" id="PF10017"/>
    </source>
</evidence>